<dbReference type="AlphaFoldDB" id="A0A212FG49"/>
<reference evidence="1 2" key="1">
    <citation type="journal article" date="2011" name="Cell">
        <title>The monarch butterfly genome yields insights into long-distance migration.</title>
        <authorList>
            <person name="Zhan S."/>
            <person name="Merlin C."/>
            <person name="Boore J.L."/>
            <person name="Reppert S.M."/>
        </authorList>
    </citation>
    <scope>NUCLEOTIDE SEQUENCE [LARGE SCALE GENOMIC DNA]</scope>
    <source>
        <strain evidence="1">F-2</strain>
    </source>
</reference>
<keyword evidence="2" id="KW-1185">Reference proteome</keyword>
<dbReference type="eggNOG" id="ENOG502RWE0">
    <property type="taxonomic scope" value="Eukaryota"/>
</dbReference>
<organism evidence="1 2">
    <name type="scientific">Danaus plexippus plexippus</name>
    <dbReference type="NCBI Taxonomy" id="278856"/>
    <lineage>
        <taxon>Eukaryota</taxon>
        <taxon>Metazoa</taxon>
        <taxon>Ecdysozoa</taxon>
        <taxon>Arthropoda</taxon>
        <taxon>Hexapoda</taxon>
        <taxon>Insecta</taxon>
        <taxon>Pterygota</taxon>
        <taxon>Neoptera</taxon>
        <taxon>Endopterygota</taxon>
        <taxon>Lepidoptera</taxon>
        <taxon>Glossata</taxon>
        <taxon>Ditrysia</taxon>
        <taxon>Papilionoidea</taxon>
        <taxon>Nymphalidae</taxon>
        <taxon>Danainae</taxon>
        <taxon>Danaini</taxon>
        <taxon>Danaina</taxon>
        <taxon>Danaus</taxon>
        <taxon>Danaus</taxon>
    </lineage>
</organism>
<dbReference type="KEGG" id="dpl:KGM_202494"/>
<evidence type="ECO:0000313" key="2">
    <source>
        <dbReference type="Proteomes" id="UP000007151"/>
    </source>
</evidence>
<protein>
    <submittedName>
        <fullName evidence="1">Uncharacterized protein</fullName>
    </submittedName>
</protein>
<accession>A0A212FG49</accession>
<dbReference type="EMBL" id="AGBW02008715">
    <property type="protein sequence ID" value="OWR52711.1"/>
    <property type="molecule type" value="Genomic_DNA"/>
</dbReference>
<sequence>MRSNEARKVVKFLDGYEFTSRRLKYPLHCWRENGPSDISNADDSQPFSYLQQPSQITLNAPDELQAINRQIQLIKKQRILIEEESKLLIEKKRLEMIQNLGPNDLHKLCMLYQKSNSKTESVTTEITQEPTKVPEFIGPCKLIFGEMTQIIRSKVDKRYRLAFMKLLRANVRKRLLFALKDEAYMSSKEIFAFYRKFYPKETDENLVQELMDVVLENRSNMQVADTGQKNNKGFPTGVKPHKSRMTDKNDDMIFYEDVNTDFEDGFRLDTGPIHSGLCFKNMQNTNDGVCCDFDVQNANEDYERSYEYKTKDLIKCDNENEDFEDEYVRERKDNCMAAIDQTATETALTDEFDIENDLDDWLEDDKDKDNTTEVVKIE</sequence>
<evidence type="ECO:0000313" key="1">
    <source>
        <dbReference type="EMBL" id="OWR52711.1"/>
    </source>
</evidence>
<gene>
    <name evidence="1" type="ORF">KGM_202494</name>
</gene>
<dbReference type="Proteomes" id="UP000007151">
    <property type="component" value="Unassembled WGS sequence"/>
</dbReference>
<dbReference type="InParanoid" id="A0A212FG49"/>
<proteinExistence type="predicted"/>
<name>A0A212FG49_DANPL</name>
<comment type="caution">
    <text evidence="1">The sequence shown here is derived from an EMBL/GenBank/DDBJ whole genome shotgun (WGS) entry which is preliminary data.</text>
</comment>